<evidence type="ECO:0000256" key="1">
    <source>
        <dbReference type="ARBA" id="ARBA00009981"/>
    </source>
</evidence>
<proteinExistence type="inferred from homology"/>
<evidence type="ECO:0000313" key="4">
    <source>
        <dbReference type="Proteomes" id="UP001597296"/>
    </source>
</evidence>
<dbReference type="RefSeq" id="WP_377317307.1">
    <property type="nucleotide sequence ID" value="NZ_JBHUIY010000027.1"/>
</dbReference>
<dbReference type="InterPro" id="IPR036165">
    <property type="entry name" value="YefM-like_sf"/>
</dbReference>
<dbReference type="Proteomes" id="UP001597296">
    <property type="component" value="Unassembled WGS sequence"/>
</dbReference>
<protein>
    <recommendedName>
        <fullName evidence="2">Antitoxin</fullName>
    </recommendedName>
</protein>
<dbReference type="NCBIfam" id="TIGR01552">
    <property type="entry name" value="phd_fam"/>
    <property type="match status" value="1"/>
</dbReference>
<sequence>MDTAGRVVTTAGDLVRKFSHYSDVALGQPVIVTRNGRPRNVLISVEEYERLRQRDQQAFPAAETPDHFLADIQALADGEED</sequence>
<accession>A0ABW5CC24</accession>
<dbReference type="SUPFAM" id="SSF143120">
    <property type="entry name" value="YefM-like"/>
    <property type="match status" value="1"/>
</dbReference>
<comment type="similarity">
    <text evidence="1 2">Belongs to the phD/YefM antitoxin family.</text>
</comment>
<dbReference type="Pfam" id="PF02604">
    <property type="entry name" value="PhdYeFM_antitox"/>
    <property type="match status" value="1"/>
</dbReference>
<evidence type="ECO:0000256" key="2">
    <source>
        <dbReference type="RuleBase" id="RU362080"/>
    </source>
</evidence>
<organism evidence="3 4">
    <name type="scientific">Phaeospirillum tilakii</name>
    <dbReference type="NCBI Taxonomy" id="741673"/>
    <lineage>
        <taxon>Bacteria</taxon>
        <taxon>Pseudomonadati</taxon>
        <taxon>Pseudomonadota</taxon>
        <taxon>Alphaproteobacteria</taxon>
        <taxon>Rhodospirillales</taxon>
        <taxon>Rhodospirillaceae</taxon>
        <taxon>Phaeospirillum</taxon>
    </lineage>
</organism>
<comment type="function">
    <text evidence="2">Antitoxin component of a type II toxin-antitoxin (TA) system.</text>
</comment>
<dbReference type="InterPro" id="IPR006442">
    <property type="entry name" value="Antitoxin_Phd/YefM"/>
</dbReference>
<gene>
    <name evidence="3" type="ORF">ACFSNB_13205</name>
</gene>
<dbReference type="Gene3D" id="3.40.1620.10">
    <property type="entry name" value="YefM-like domain"/>
    <property type="match status" value="1"/>
</dbReference>
<reference evidence="4" key="1">
    <citation type="journal article" date="2019" name="Int. J. Syst. Evol. Microbiol.">
        <title>The Global Catalogue of Microorganisms (GCM) 10K type strain sequencing project: providing services to taxonomists for standard genome sequencing and annotation.</title>
        <authorList>
            <consortium name="The Broad Institute Genomics Platform"/>
            <consortium name="The Broad Institute Genome Sequencing Center for Infectious Disease"/>
            <person name="Wu L."/>
            <person name="Ma J."/>
        </authorList>
    </citation>
    <scope>NUCLEOTIDE SEQUENCE [LARGE SCALE GENOMIC DNA]</scope>
    <source>
        <strain evidence="4">KCTC 15012</strain>
    </source>
</reference>
<name>A0ABW5CC24_9PROT</name>
<keyword evidence="4" id="KW-1185">Reference proteome</keyword>
<evidence type="ECO:0000313" key="3">
    <source>
        <dbReference type="EMBL" id="MFD2234765.1"/>
    </source>
</evidence>
<comment type="caution">
    <text evidence="3">The sequence shown here is derived from an EMBL/GenBank/DDBJ whole genome shotgun (WGS) entry which is preliminary data.</text>
</comment>
<dbReference type="EMBL" id="JBHUIY010000027">
    <property type="protein sequence ID" value="MFD2234765.1"/>
    <property type="molecule type" value="Genomic_DNA"/>
</dbReference>